<accession>A0ABR4CWQ8</accession>
<keyword evidence="2" id="KW-1185">Reference proteome</keyword>
<dbReference type="EMBL" id="JAZHXI010000002">
    <property type="protein sequence ID" value="KAL2074354.1"/>
    <property type="molecule type" value="Genomic_DNA"/>
</dbReference>
<organism evidence="1 2">
    <name type="scientific">Oculimacula yallundae</name>
    <dbReference type="NCBI Taxonomy" id="86028"/>
    <lineage>
        <taxon>Eukaryota</taxon>
        <taxon>Fungi</taxon>
        <taxon>Dikarya</taxon>
        <taxon>Ascomycota</taxon>
        <taxon>Pezizomycotina</taxon>
        <taxon>Leotiomycetes</taxon>
        <taxon>Helotiales</taxon>
        <taxon>Ploettnerulaceae</taxon>
        <taxon>Oculimacula</taxon>
    </lineage>
</organism>
<proteinExistence type="predicted"/>
<evidence type="ECO:0000313" key="2">
    <source>
        <dbReference type="Proteomes" id="UP001595075"/>
    </source>
</evidence>
<name>A0ABR4CWQ8_9HELO</name>
<gene>
    <name evidence="1" type="ORF">VTL71DRAFT_8132</name>
</gene>
<dbReference type="Proteomes" id="UP001595075">
    <property type="component" value="Unassembled WGS sequence"/>
</dbReference>
<sequence>MLHDTQRELRLGEGMNTHSTRLRQSLIFDTTDCVASVRFLKYFTQSGTASVLILISYRTNDFLAKDEDEMRERVRD</sequence>
<reference evidence="1 2" key="1">
    <citation type="journal article" date="2024" name="Commun. Biol.">
        <title>Comparative genomic analysis of thermophilic fungi reveals convergent evolutionary adaptations and gene losses.</title>
        <authorList>
            <person name="Steindorff A.S."/>
            <person name="Aguilar-Pontes M.V."/>
            <person name="Robinson A.J."/>
            <person name="Andreopoulos B."/>
            <person name="LaButti K."/>
            <person name="Kuo A."/>
            <person name="Mondo S."/>
            <person name="Riley R."/>
            <person name="Otillar R."/>
            <person name="Haridas S."/>
            <person name="Lipzen A."/>
            <person name="Grimwood J."/>
            <person name="Schmutz J."/>
            <person name="Clum A."/>
            <person name="Reid I.D."/>
            <person name="Moisan M.C."/>
            <person name="Butler G."/>
            <person name="Nguyen T.T.M."/>
            <person name="Dewar K."/>
            <person name="Conant G."/>
            <person name="Drula E."/>
            <person name="Henrissat B."/>
            <person name="Hansel C."/>
            <person name="Singer S."/>
            <person name="Hutchinson M.I."/>
            <person name="de Vries R.P."/>
            <person name="Natvig D.O."/>
            <person name="Powell A.J."/>
            <person name="Tsang A."/>
            <person name="Grigoriev I.V."/>
        </authorList>
    </citation>
    <scope>NUCLEOTIDE SEQUENCE [LARGE SCALE GENOMIC DNA]</scope>
    <source>
        <strain evidence="1 2">CBS 494.80</strain>
    </source>
</reference>
<evidence type="ECO:0000313" key="1">
    <source>
        <dbReference type="EMBL" id="KAL2074354.1"/>
    </source>
</evidence>
<comment type="caution">
    <text evidence="1">The sequence shown here is derived from an EMBL/GenBank/DDBJ whole genome shotgun (WGS) entry which is preliminary data.</text>
</comment>
<protein>
    <submittedName>
        <fullName evidence="1">Uncharacterized protein</fullName>
    </submittedName>
</protein>